<keyword evidence="1" id="KW-0812">Transmembrane</keyword>
<feature type="transmembrane region" description="Helical" evidence="1">
    <location>
        <begin position="63"/>
        <end position="84"/>
    </location>
</feature>
<accession>A0A226BZK6</accession>
<comment type="caution">
    <text evidence="2">The sequence shown here is derived from an EMBL/GenBank/DDBJ whole genome shotgun (WGS) entry which is preliminary data.</text>
</comment>
<dbReference type="AlphaFoldDB" id="A0A226BZK6"/>
<keyword evidence="1" id="KW-1133">Transmembrane helix</keyword>
<protein>
    <submittedName>
        <fullName evidence="2">Uncharacterized protein</fullName>
    </submittedName>
</protein>
<gene>
    <name evidence="2" type="ORF">CDO51_03690</name>
</gene>
<sequence>MIYIKKINDRVLAGIIAGLGANILKNAIEQFAFKSRYSKNTGIMKAVGFFMPKRKIKTQLGKLNGFLADNAVAAFLGVCTSYLFTFTGKDYSLVKGIAMGDLTWSFAYGVLARLGASSIKEQDPKTSFTLMISHAAFGLTSAILLTKLVNPNLYKPHFKSLGSPKRSDSN</sequence>
<reference evidence="2 3" key="1">
    <citation type="submission" date="2017-06" db="EMBL/GenBank/DDBJ databases">
        <title>Draft Genome Sequence of Natranaerobius trueperi halophilic, alkalithermophilic bacteria from soda lakes.</title>
        <authorList>
            <person name="Zhao B."/>
        </authorList>
    </citation>
    <scope>NUCLEOTIDE SEQUENCE [LARGE SCALE GENOMIC DNA]</scope>
    <source>
        <strain evidence="2 3">DSM 18760</strain>
    </source>
</reference>
<feature type="transmembrane region" description="Helical" evidence="1">
    <location>
        <begin position="128"/>
        <end position="149"/>
    </location>
</feature>
<keyword evidence="3" id="KW-1185">Reference proteome</keyword>
<dbReference type="Proteomes" id="UP000214588">
    <property type="component" value="Unassembled WGS sequence"/>
</dbReference>
<dbReference type="EMBL" id="NIQC01000005">
    <property type="protein sequence ID" value="OWZ84375.1"/>
    <property type="molecule type" value="Genomic_DNA"/>
</dbReference>
<evidence type="ECO:0000313" key="2">
    <source>
        <dbReference type="EMBL" id="OWZ84375.1"/>
    </source>
</evidence>
<proteinExistence type="predicted"/>
<keyword evidence="1" id="KW-0472">Membrane</keyword>
<organism evidence="2 3">
    <name type="scientific">Natranaerobius trueperi</name>
    <dbReference type="NCBI Taxonomy" id="759412"/>
    <lineage>
        <taxon>Bacteria</taxon>
        <taxon>Bacillati</taxon>
        <taxon>Bacillota</taxon>
        <taxon>Clostridia</taxon>
        <taxon>Natranaerobiales</taxon>
        <taxon>Natranaerobiaceae</taxon>
        <taxon>Natranaerobius</taxon>
    </lineage>
</organism>
<name>A0A226BZK6_9FIRM</name>
<evidence type="ECO:0000313" key="3">
    <source>
        <dbReference type="Proteomes" id="UP000214588"/>
    </source>
</evidence>
<dbReference type="OrthoDB" id="1797193at2"/>
<dbReference type="RefSeq" id="WP_089022949.1">
    <property type="nucleotide sequence ID" value="NZ_NIQC01000005.1"/>
</dbReference>
<evidence type="ECO:0000256" key="1">
    <source>
        <dbReference type="SAM" id="Phobius"/>
    </source>
</evidence>